<evidence type="ECO:0000313" key="3">
    <source>
        <dbReference type="Proteomes" id="UP000319557"/>
    </source>
</evidence>
<dbReference type="OrthoDB" id="9803627at2"/>
<keyword evidence="2" id="KW-0808">Transferase</keyword>
<dbReference type="InterPro" id="IPR007345">
    <property type="entry name" value="Polysacch_pyruvyl_Trfase"/>
</dbReference>
<gene>
    <name evidence="2" type="primary">pssM</name>
    <name evidence="2" type="ORF">EC9_25260</name>
</gene>
<dbReference type="EC" id="2.5.1.98" evidence="2"/>
<keyword evidence="2" id="KW-0670">Pyruvate</keyword>
<evidence type="ECO:0000259" key="1">
    <source>
        <dbReference type="Pfam" id="PF04230"/>
    </source>
</evidence>
<evidence type="ECO:0000313" key="2">
    <source>
        <dbReference type="EMBL" id="QDS88336.1"/>
    </source>
</evidence>
<protein>
    <submittedName>
        <fullName evidence="2">Exopolysaccharide glucosyl ketal-pyruvate-transferase</fullName>
        <ecNumber evidence="2">2.5.1.98</ecNumber>
    </submittedName>
</protein>
<dbReference type="GO" id="GO:0016740">
    <property type="term" value="F:transferase activity"/>
    <property type="evidence" value="ECO:0007669"/>
    <property type="project" value="UniProtKB-KW"/>
</dbReference>
<dbReference type="EMBL" id="CP036261">
    <property type="protein sequence ID" value="QDS88336.1"/>
    <property type="molecule type" value="Genomic_DNA"/>
</dbReference>
<reference evidence="2 3" key="1">
    <citation type="submission" date="2019-02" db="EMBL/GenBank/DDBJ databases">
        <title>Deep-cultivation of Planctomycetes and their phenomic and genomic characterization uncovers novel biology.</title>
        <authorList>
            <person name="Wiegand S."/>
            <person name="Jogler M."/>
            <person name="Boedeker C."/>
            <person name="Pinto D."/>
            <person name="Vollmers J."/>
            <person name="Rivas-Marin E."/>
            <person name="Kohn T."/>
            <person name="Peeters S.H."/>
            <person name="Heuer A."/>
            <person name="Rast P."/>
            <person name="Oberbeckmann S."/>
            <person name="Bunk B."/>
            <person name="Jeske O."/>
            <person name="Meyerdierks A."/>
            <person name="Storesund J.E."/>
            <person name="Kallscheuer N."/>
            <person name="Luecker S."/>
            <person name="Lage O.M."/>
            <person name="Pohl T."/>
            <person name="Merkel B.J."/>
            <person name="Hornburger P."/>
            <person name="Mueller R.-W."/>
            <person name="Bruemmer F."/>
            <person name="Labrenz M."/>
            <person name="Spormann A.M."/>
            <person name="Op den Camp H."/>
            <person name="Overmann J."/>
            <person name="Amann R."/>
            <person name="Jetten M.S.M."/>
            <person name="Mascher T."/>
            <person name="Medema M.H."/>
            <person name="Devos D.P."/>
            <person name="Kaster A.-K."/>
            <person name="Ovreas L."/>
            <person name="Rohde M."/>
            <person name="Galperin M.Y."/>
            <person name="Jogler C."/>
        </authorList>
    </citation>
    <scope>NUCLEOTIDE SEQUENCE [LARGE SCALE GENOMIC DNA]</scope>
    <source>
        <strain evidence="2 3">EC9</strain>
    </source>
</reference>
<sequence length="217" mass="24852">MCCRTIVLGEQSKVDSVKLFYYCNKKFPNFGDEINSFLWPQLFGDVFDERDEDLFIGIGTILDQRIPALDKKIVFGAGVRSIACLPAIDETWDIRFVRGERSAAALGNCESICDGAYCLRLLPWPVLKKRHKVSFVPWFLNRGLEWKLACRKAGFHYIDPCRSVCDIIDEIRSSECIIAEAMHGAIVADCFRVPWIRIKSLQHQIEAEGVTEWKWAD</sequence>
<organism evidence="2 3">
    <name type="scientific">Rosistilla ulvae</name>
    <dbReference type="NCBI Taxonomy" id="1930277"/>
    <lineage>
        <taxon>Bacteria</taxon>
        <taxon>Pseudomonadati</taxon>
        <taxon>Planctomycetota</taxon>
        <taxon>Planctomycetia</taxon>
        <taxon>Pirellulales</taxon>
        <taxon>Pirellulaceae</taxon>
        <taxon>Rosistilla</taxon>
    </lineage>
</organism>
<dbReference type="KEGG" id="ruv:EC9_25260"/>
<name>A0A517M0E3_9BACT</name>
<dbReference type="Proteomes" id="UP000319557">
    <property type="component" value="Chromosome"/>
</dbReference>
<dbReference type="AlphaFoldDB" id="A0A517M0E3"/>
<dbReference type="Pfam" id="PF04230">
    <property type="entry name" value="PS_pyruv_trans"/>
    <property type="match status" value="1"/>
</dbReference>
<accession>A0A517M0E3</accession>
<proteinExistence type="predicted"/>
<keyword evidence="3" id="KW-1185">Reference proteome</keyword>
<feature type="domain" description="Polysaccharide pyruvyl transferase" evidence="1">
    <location>
        <begin position="24"/>
        <end position="198"/>
    </location>
</feature>